<dbReference type="Proteomes" id="UP000014760">
    <property type="component" value="Unassembled WGS sequence"/>
</dbReference>
<dbReference type="InterPro" id="IPR036691">
    <property type="entry name" value="Endo/exonu/phosph_ase_sf"/>
</dbReference>
<dbReference type="Gene3D" id="3.60.10.10">
    <property type="entry name" value="Endonuclease/exonuclease/phosphatase"/>
    <property type="match status" value="1"/>
</dbReference>
<dbReference type="HOGENOM" id="CLU_1322020_0_0_1"/>
<evidence type="ECO:0000313" key="2">
    <source>
        <dbReference type="EnsemblMetazoa" id="CapteP191532"/>
    </source>
</evidence>
<dbReference type="EnsemblMetazoa" id="CapteT191532">
    <property type="protein sequence ID" value="CapteP191532"/>
    <property type="gene ID" value="CapteG191532"/>
</dbReference>
<reference evidence="1 3" key="2">
    <citation type="journal article" date="2013" name="Nature">
        <title>Insights into bilaterian evolution from three spiralian genomes.</title>
        <authorList>
            <person name="Simakov O."/>
            <person name="Marletaz F."/>
            <person name="Cho S.J."/>
            <person name="Edsinger-Gonzales E."/>
            <person name="Havlak P."/>
            <person name="Hellsten U."/>
            <person name="Kuo D.H."/>
            <person name="Larsson T."/>
            <person name="Lv J."/>
            <person name="Arendt D."/>
            <person name="Savage R."/>
            <person name="Osoegawa K."/>
            <person name="de Jong P."/>
            <person name="Grimwood J."/>
            <person name="Chapman J.A."/>
            <person name="Shapiro H."/>
            <person name="Aerts A."/>
            <person name="Otillar R.P."/>
            <person name="Terry A.Y."/>
            <person name="Boore J.L."/>
            <person name="Grigoriev I.V."/>
            <person name="Lindberg D.R."/>
            <person name="Seaver E.C."/>
            <person name="Weisblat D.A."/>
            <person name="Putnam N.H."/>
            <person name="Rokhsar D.S."/>
        </authorList>
    </citation>
    <scope>NUCLEOTIDE SEQUENCE</scope>
    <source>
        <strain evidence="1 3">I ESC-2004</strain>
    </source>
</reference>
<dbReference type="EMBL" id="AMQN01001859">
    <property type="status" value="NOT_ANNOTATED_CDS"/>
    <property type="molecule type" value="Genomic_DNA"/>
</dbReference>
<reference evidence="2" key="3">
    <citation type="submission" date="2015-06" db="UniProtKB">
        <authorList>
            <consortium name="EnsemblMetazoa"/>
        </authorList>
    </citation>
    <scope>IDENTIFICATION</scope>
</reference>
<keyword evidence="3" id="KW-1185">Reference proteome</keyword>
<sequence>MVLIRYIQSWLLRTYSSVIKTKMRVPAAIYDQLNDLAIVLENQQSVEPGPLISSLFPVCFAKIGCGQRGHQLIVADRRDNVTTATLLPDGYDIVHQPQIEGKGGGVTVVHCSCIPLGQLRLSDNLSFEAIDCLVGSAKPMRLCVVYRPLPSRFNHLSVGQFMGEFSDFLSRLMSLLGELILIEDFNFHVDAANDTNAATFAELLQSFS</sequence>
<protein>
    <submittedName>
        <fullName evidence="1 2">Uncharacterized protein</fullName>
    </submittedName>
</protein>
<proteinExistence type="predicted"/>
<evidence type="ECO:0000313" key="3">
    <source>
        <dbReference type="Proteomes" id="UP000014760"/>
    </source>
</evidence>
<dbReference type="PANTHER" id="PTHR46670">
    <property type="entry name" value="ENDO/EXONUCLEASE/PHOSPHATASE DOMAIN-CONTAINING PROTEIN"/>
    <property type="match status" value="1"/>
</dbReference>
<accession>R7U2W1</accession>
<dbReference type="AlphaFoldDB" id="R7U2W1"/>
<gene>
    <name evidence="1" type="ORF">CAPTEDRAFT_191532</name>
</gene>
<dbReference type="EMBL" id="KB306105">
    <property type="protein sequence ID" value="ELU00213.1"/>
    <property type="molecule type" value="Genomic_DNA"/>
</dbReference>
<name>R7U2W1_CAPTE</name>
<organism evidence="1">
    <name type="scientific">Capitella teleta</name>
    <name type="common">Polychaete worm</name>
    <dbReference type="NCBI Taxonomy" id="283909"/>
    <lineage>
        <taxon>Eukaryota</taxon>
        <taxon>Metazoa</taxon>
        <taxon>Spiralia</taxon>
        <taxon>Lophotrochozoa</taxon>
        <taxon>Annelida</taxon>
        <taxon>Polychaeta</taxon>
        <taxon>Sedentaria</taxon>
        <taxon>Scolecida</taxon>
        <taxon>Capitellidae</taxon>
        <taxon>Capitella</taxon>
    </lineage>
</organism>
<dbReference type="PANTHER" id="PTHR46670:SF3">
    <property type="entry name" value="ENDONUCLEASE_EXONUCLEASE_PHOSPHATASE DOMAIN-CONTAINING PROTEIN"/>
    <property type="match status" value="1"/>
</dbReference>
<dbReference type="OrthoDB" id="10072198at2759"/>
<evidence type="ECO:0000313" key="1">
    <source>
        <dbReference type="EMBL" id="ELU00213.1"/>
    </source>
</evidence>
<reference evidence="3" key="1">
    <citation type="submission" date="2012-12" db="EMBL/GenBank/DDBJ databases">
        <authorList>
            <person name="Hellsten U."/>
            <person name="Grimwood J."/>
            <person name="Chapman J.A."/>
            <person name="Shapiro H."/>
            <person name="Aerts A."/>
            <person name="Otillar R.P."/>
            <person name="Terry A.Y."/>
            <person name="Boore J.L."/>
            <person name="Simakov O."/>
            <person name="Marletaz F."/>
            <person name="Cho S.-J."/>
            <person name="Edsinger-Gonzales E."/>
            <person name="Havlak P."/>
            <person name="Kuo D.-H."/>
            <person name="Larsson T."/>
            <person name="Lv J."/>
            <person name="Arendt D."/>
            <person name="Savage R."/>
            <person name="Osoegawa K."/>
            <person name="de Jong P."/>
            <person name="Lindberg D.R."/>
            <person name="Seaver E.C."/>
            <person name="Weisblat D.A."/>
            <person name="Putnam N.H."/>
            <person name="Grigoriev I.V."/>
            <person name="Rokhsar D.S."/>
        </authorList>
    </citation>
    <scope>NUCLEOTIDE SEQUENCE</scope>
    <source>
        <strain evidence="3">I ESC-2004</strain>
    </source>
</reference>